<gene>
    <name evidence="7" type="ORF">J9259_06715</name>
</gene>
<dbReference type="Pfam" id="PF02322">
    <property type="entry name" value="Cyt_bd_oxida_II"/>
    <property type="match status" value="1"/>
</dbReference>
<dbReference type="Proteomes" id="UP000716004">
    <property type="component" value="Unassembled WGS sequence"/>
</dbReference>
<comment type="subcellular location">
    <subcellularLocation>
        <location evidence="1">Cell membrane</location>
        <topology evidence="1">Multi-pass membrane protein</topology>
    </subcellularLocation>
</comment>
<comment type="caution">
    <text evidence="7">The sequence shown here is derived from an EMBL/GenBank/DDBJ whole genome shotgun (WGS) entry which is preliminary data.</text>
</comment>
<evidence type="ECO:0000256" key="1">
    <source>
        <dbReference type="ARBA" id="ARBA00004651"/>
    </source>
</evidence>
<accession>A0A8J8CCK4</accession>
<keyword evidence="4 6" id="KW-1133">Transmembrane helix</keyword>
<evidence type="ECO:0000256" key="5">
    <source>
        <dbReference type="ARBA" id="ARBA00023136"/>
    </source>
</evidence>
<feature type="transmembrane region" description="Helical" evidence="6">
    <location>
        <begin position="6"/>
        <end position="30"/>
    </location>
</feature>
<keyword evidence="5 6" id="KW-0472">Membrane</keyword>
<dbReference type="EMBL" id="JAGVSJ010000017">
    <property type="protein sequence ID" value="MBX8632191.1"/>
    <property type="molecule type" value="Genomic_DNA"/>
</dbReference>
<keyword evidence="7" id="KW-0560">Oxidoreductase</keyword>
<feature type="transmembrane region" description="Helical" evidence="6">
    <location>
        <begin position="296"/>
        <end position="317"/>
    </location>
</feature>
<keyword evidence="2" id="KW-1003">Cell membrane</keyword>
<dbReference type="GO" id="GO:0005886">
    <property type="term" value="C:plasma membrane"/>
    <property type="evidence" value="ECO:0007669"/>
    <property type="project" value="UniProtKB-SubCell"/>
</dbReference>
<name>A0A8J8CCK4_9ARCH</name>
<reference evidence="7" key="1">
    <citation type="submission" date="2021-04" db="EMBL/GenBank/DDBJ databases">
        <title>Genomic insights into ecological role and evolution of a novel Thermoplasmata order Candidatus Sysuiplasmatales.</title>
        <authorList>
            <person name="Yuan Y."/>
        </authorList>
    </citation>
    <scope>NUCLEOTIDE SEQUENCE</scope>
    <source>
        <strain evidence="7">YP2-bin.285</strain>
    </source>
</reference>
<dbReference type="InterPro" id="IPR003317">
    <property type="entry name" value="Cyt-d_oxidase_su2"/>
</dbReference>
<keyword evidence="3 6" id="KW-0812">Transmembrane</keyword>
<proteinExistence type="predicted"/>
<feature type="transmembrane region" description="Helical" evidence="6">
    <location>
        <begin position="226"/>
        <end position="248"/>
    </location>
</feature>
<feature type="transmembrane region" description="Helical" evidence="6">
    <location>
        <begin position="257"/>
        <end position="276"/>
    </location>
</feature>
<evidence type="ECO:0000313" key="7">
    <source>
        <dbReference type="EMBL" id="MBX8632191.1"/>
    </source>
</evidence>
<organism evidence="7 8">
    <name type="scientific">Candidatus Sysuiplasma superficiale</name>
    <dbReference type="NCBI Taxonomy" id="2823368"/>
    <lineage>
        <taxon>Archaea</taxon>
        <taxon>Methanobacteriati</taxon>
        <taxon>Thermoplasmatota</taxon>
        <taxon>Thermoplasmata</taxon>
        <taxon>Candidatus Sysuiplasmatales</taxon>
        <taxon>Candidatus Sysuiplasmataceae</taxon>
        <taxon>Candidatus Sysuiplasma</taxon>
    </lineage>
</organism>
<dbReference type="AlphaFoldDB" id="A0A8J8CCK4"/>
<feature type="transmembrane region" description="Helical" evidence="6">
    <location>
        <begin position="109"/>
        <end position="132"/>
    </location>
</feature>
<feature type="transmembrane region" description="Helical" evidence="6">
    <location>
        <begin position="160"/>
        <end position="183"/>
    </location>
</feature>
<feature type="transmembrane region" description="Helical" evidence="6">
    <location>
        <begin position="76"/>
        <end position="97"/>
    </location>
</feature>
<dbReference type="EC" id="1.10.3.-" evidence="7"/>
<evidence type="ECO:0000313" key="8">
    <source>
        <dbReference type="Proteomes" id="UP000716004"/>
    </source>
</evidence>
<protein>
    <submittedName>
        <fullName evidence="7">Cytochrome d ubiquinol oxidase subunit II</fullName>
        <ecNumber evidence="7">1.10.3.-</ecNumber>
    </submittedName>
</protein>
<feature type="transmembrane region" description="Helical" evidence="6">
    <location>
        <begin position="195"/>
        <end position="214"/>
    </location>
</feature>
<evidence type="ECO:0000256" key="4">
    <source>
        <dbReference type="ARBA" id="ARBA00022989"/>
    </source>
</evidence>
<evidence type="ECO:0000256" key="6">
    <source>
        <dbReference type="SAM" id="Phobius"/>
    </source>
</evidence>
<dbReference type="GO" id="GO:0016491">
    <property type="term" value="F:oxidoreductase activity"/>
    <property type="evidence" value="ECO:0007669"/>
    <property type="project" value="UniProtKB-KW"/>
</dbReference>
<evidence type="ECO:0000256" key="3">
    <source>
        <dbReference type="ARBA" id="ARBA00022692"/>
    </source>
</evidence>
<evidence type="ECO:0000256" key="2">
    <source>
        <dbReference type="ARBA" id="ARBA00022475"/>
    </source>
</evidence>
<sequence>MLIWVSILVYSVLASLDLGSGFFYLSSFLVRGGDSVRRSLISYSSARWESTNTFFIFIVVAGASYFPSMADILATGWIVLISIILMLFMVRAAFLVYDYYSTSRSKLFLCVYSLTGLSILPLMAVIITSSLLNVSTVSYTSIGSGFVVKVDYAALFSNPITYLMIIIAFFGQLMVSGTFSLFYDRDVRNRNFYSRITKIAMIVTFLSIVVEFQLYYPLARYLFTQLLHNVVFIAISGILFLIFGFLLFTERYGLTPFVVLILSMTFAFVGLGLSKYPYILYPTQTVYTTFTTAGSFYALTVTFFAALIFLVPSLYFLNRMFRSPSL</sequence>